<gene>
    <name evidence="2" type="primary">jg16130</name>
    <name evidence="2" type="ORF">PAEG_LOCUS12814</name>
</gene>
<proteinExistence type="predicted"/>
<keyword evidence="1" id="KW-0732">Signal</keyword>
<dbReference type="OrthoDB" id="5984008at2759"/>
<name>A0A8S4RFV0_9NEOP</name>
<dbReference type="Proteomes" id="UP000838756">
    <property type="component" value="Unassembled WGS sequence"/>
</dbReference>
<comment type="caution">
    <text evidence="2">The sequence shown here is derived from an EMBL/GenBank/DDBJ whole genome shotgun (WGS) entry which is preliminary data.</text>
</comment>
<evidence type="ECO:0000313" key="2">
    <source>
        <dbReference type="EMBL" id="CAH2235139.1"/>
    </source>
</evidence>
<sequence>MATRLLLIFILILIHEISAKCLDKNISNAKVGITSDVPKDPARNELKGANESSDVRSQSIEIDCKVNSTNELVIPNTNKKGVNIAGRKYKLDFGDAGNRFNKKCELMNVTQEEPIQTKEIDSIYMSNIHSSETMNLIEDKVSMDDLEVGGISLFDIVKSSCGSSNICPSFRMNWSETNTVTIGFLGAYGWSQVSYALSSESF</sequence>
<evidence type="ECO:0000313" key="3">
    <source>
        <dbReference type="Proteomes" id="UP000838756"/>
    </source>
</evidence>
<feature type="chain" id="PRO_5035898408" evidence="1">
    <location>
        <begin position="20"/>
        <end position="202"/>
    </location>
</feature>
<reference evidence="2" key="1">
    <citation type="submission" date="2022-03" db="EMBL/GenBank/DDBJ databases">
        <authorList>
            <person name="Lindestad O."/>
        </authorList>
    </citation>
    <scope>NUCLEOTIDE SEQUENCE</scope>
</reference>
<feature type="signal peptide" evidence="1">
    <location>
        <begin position="1"/>
        <end position="19"/>
    </location>
</feature>
<dbReference type="EMBL" id="CAKXAJ010025113">
    <property type="protein sequence ID" value="CAH2235139.1"/>
    <property type="molecule type" value="Genomic_DNA"/>
</dbReference>
<evidence type="ECO:0000256" key="1">
    <source>
        <dbReference type="SAM" id="SignalP"/>
    </source>
</evidence>
<organism evidence="2 3">
    <name type="scientific">Pararge aegeria aegeria</name>
    <dbReference type="NCBI Taxonomy" id="348720"/>
    <lineage>
        <taxon>Eukaryota</taxon>
        <taxon>Metazoa</taxon>
        <taxon>Ecdysozoa</taxon>
        <taxon>Arthropoda</taxon>
        <taxon>Hexapoda</taxon>
        <taxon>Insecta</taxon>
        <taxon>Pterygota</taxon>
        <taxon>Neoptera</taxon>
        <taxon>Endopterygota</taxon>
        <taxon>Lepidoptera</taxon>
        <taxon>Glossata</taxon>
        <taxon>Ditrysia</taxon>
        <taxon>Papilionoidea</taxon>
        <taxon>Nymphalidae</taxon>
        <taxon>Satyrinae</taxon>
        <taxon>Satyrini</taxon>
        <taxon>Parargina</taxon>
        <taxon>Pararge</taxon>
    </lineage>
</organism>
<protein>
    <submittedName>
        <fullName evidence="2">Jg16130 protein</fullName>
    </submittedName>
</protein>
<dbReference type="AlphaFoldDB" id="A0A8S4RFV0"/>
<keyword evidence="3" id="KW-1185">Reference proteome</keyword>
<accession>A0A8S4RFV0</accession>